<organism evidence="2 3">
    <name type="scientific">Limnobaculum zhutongyuii</name>
    <dbReference type="NCBI Taxonomy" id="2498113"/>
    <lineage>
        <taxon>Bacteria</taxon>
        <taxon>Pseudomonadati</taxon>
        <taxon>Pseudomonadota</taxon>
        <taxon>Gammaproteobacteria</taxon>
        <taxon>Enterobacterales</taxon>
        <taxon>Budviciaceae</taxon>
        <taxon>Limnobaculum</taxon>
    </lineage>
</organism>
<dbReference type="KEGG" id="prag:EKN56_09060"/>
<keyword evidence="3" id="KW-1185">Reference proteome</keyword>
<sequence>MGVIKLKKKLNGWGVNFQVIDAPRTLSAECGMAVRFELVELRPYLTLINSQVKAVYQVTAEGYHVLWQDEQ</sequence>
<dbReference type="Proteomes" id="UP000293154">
    <property type="component" value="Chromosome"/>
</dbReference>
<protein>
    <submittedName>
        <fullName evidence="2">DUF3343 domain-containing protein</fullName>
    </submittedName>
</protein>
<dbReference type="OrthoDB" id="6464147at2"/>
<reference evidence="2 3" key="1">
    <citation type="submission" date="2019-03" db="EMBL/GenBank/DDBJ databases">
        <title>Pragia sp. nov. isolated from the gut tract of Carduelis flavirostris.</title>
        <authorList>
            <person name="Ge Y."/>
        </authorList>
    </citation>
    <scope>NUCLEOTIDE SEQUENCE [LARGE SCALE GENOMIC DNA]</scope>
    <source>
        <strain evidence="2 3">CF-458</strain>
    </source>
</reference>
<evidence type="ECO:0000259" key="1">
    <source>
        <dbReference type="Pfam" id="PF11823"/>
    </source>
</evidence>
<evidence type="ECO:0000313" key="2">
    <source>
        <dbReference type="EMBL" id="QBH96541.1"/>
    </source>
</evidence>
<dbReference type="AlphaFoldDB" id="A0A411WK06"/>
<proteinExistence type="predicted"/>
<accession>A0A411WK06</accession>
<dbReference type="InterPro" id="IPR021778">
    <property type="entry name" value="Se/S_carrier-like"/>
</dbReference>
<feature type="domain" description="Putative Se/S carrier protein-like" evidence="1">
    <location>
        <begin position="3"/>
        <end position="51"/>
    </location>
</feature>
<dbReference type="Pfam" id="PF11823">
    <property type="entry name" value="Se_S_carrier"/>
    <property type="match status" value="1"/>
</dbReference>
<name>A0A411WK06_9GAMM</name>
<gene>
    <name evidence="2" type="ORF">EKN56_09060</name>
</gene>
<dbReference type="EMBL" id="CP034752">
    <property type="protein sequence ID" value="QBH96541.1"/>
    <property type="molecule type" value="Genomic_DNA"/>
</dbReference>
<evidence type="ECO:0000313" key="3">
    <source>
        <dbReference type="Proteomes" id="UP000293154"/>
    </source>
</evidence>